<accession>Q4T7D9</accession>
<feature type="non-terminal residue" evidence="2">
    <location>
        <position position="43"/>
    </location>
</feature>
<sequence length="43" mass="5047">QLNYRACAVPKSSPPSTDRCSEDWDPNQEYQVLLDYTYPLRPE</sequence>
<proteinExistence type="predicted"/>
<dbReference type="EMBL" id="CAAE01008125">
    <property type="protein sequence ID" value="CAF91193.1"/>
    <property type="molecule type" value="Genomic_DNA"/>
</dbReference>
<name>Q4T7D9_TETNG</name>
<reference evidence="2" key="1">
    <citation type="journal article" date="2004" name="Nature">
        <title>Genome duplication in the teleost fish Tetraodon nigroviridis reveals the early vertebrate proto-karyotype.</title>
        <authorList>
            <person name="Jaillon O."/>
            <person name="Aury J.-M."/>
            <person name="Brunet F."/>
            <person name="Petit J.-L."/>
            <person name="Stange-Thomann N."/>
            <person name="Mauceli E."/>
            <person name="Bouneau L."/>
            <person name="Fischer C."/>
            <person name="Ozouf-Costaz C."/>
            <person name="Bernot A."/>
            <person name="Nicaud S."/>
            <person name="Jaffe D."/>
            <person name="Fisher S."/>
            <person name="Lutfalla G."/>
            <person name="Dossat C."/>
            <person name="Segurens B."/>
            <person name="Dasilva C."/>
            <person name="Salanoubat M."/>
            <person name="Levy M."/>
            <person name="Boudet N."/>
            <person name="Castellano S."/>
            <person name="Anthouard V."/>
            <person name="Jubin C."/>
            <person name="Castelli V."/>
            <person name="Katinka M."/>
            <person name="Vacherie B."/>
            <person name="Biemont C."/>
            <person name="Skalli Z."/>
            <person name="Cattolico L."/>
            <person name="Poulain J."/>
            <person name="De Berardinis V."/>
            <person name="Cruaud C."/>
            <person name="Duprat S."/>
            <person name="Brottier P."/>
            <person name="Coutanceau J.-P."/>
            <person name="Gouzy J."/>
            <person name="Parra G."/>
            <person name="Lardier G."/>
            <person name="Chapple C."/>
            <person name="McKernan K.J."/>
            <person name="McEwan P."/>
            <person name="Bosak S."/>
            <person name="Kellis M."/>
            <person name="Volff J.-N."/>
            <person name="Guigo R."/>
            <person name="Zody M.C."/>
            <person name="Mesirov J."/>
            <person name="Lindblad-Toh K."/>
            <person name="Birren B."/>
            <person name="Nusbaum C."/>
            <person name="Kahn D."/>
            <person name="Robinson-Rechavi M."/>
            <person name="Laudet V."/>
            <person name="Schachter V."/>
            <person name="Quetier F."/>
            <person name="Saurin W."/>
            <person name="Scarpelli C."/>
            <person name="Wincker P."/>
            <person name="Lander E.S."/>
            <person name="Weissenbach J."/>
            <person name="Roest Crollius H."/>
        </authorList>
    </citation>
    <scope>NUCLEOTIDE SEQUENCE [LARGE SCALE GENOMIC DNA]</scope>
</reference>
<evidence type="ECO:0000256" key="1">
    <source>
        <dbReference type="SAM" id="MobiDB-lite"/>
    </source>
</evidence>
<dbReference type="AlphaFoldDB" id="Q4T7D9"/>
<feature type="region of interest" description="Disordered" evidence="1">
    <location>
        <begin position="1"/>
        <end position="24"/>
    </location>
</feature>
<reference evidence="2" key="2">
    <citation type="submission" date="2004-02" db="EMBL/GenBank/DDBJ databases">
        <authorList>
            <consortium name="Genoscope"/>
            <consortium name="Whitehead Institute Centre for Genome Research"/>
        </authorList>
    </citation>
    <scope>NUCLEOTIDE SEQUENCE</scope>
</reference>
<dbReference type="OrthoDB" id="9448174at2759"/>
<feature type="non-terminal residue" evidence="2">
    <location>
        <position position="1"/>
    </location>
</feature>
<gene>
    <name evidence="2" type="ORF">GSTENG00005773001</name>
</gene>
<organism evidence="2">
    <name type="scientific">Tetraodon nigroviridis</name>
    <name type="common">Spotted green pufferfish</name>
    <name type="synonym">Chelonodon nigroviridis</name>
    <dbReference type="NCBI Taxonomy" id="99883"/>
    <lineage>
        <taxon>Eukaryota</taxon>
        <taxon>Metazoa</taxon>
        <taxon>Chordata</taxon>
        <taxon>Craniata</taxon>
        <taxon>Vertebrata</taxon>
        <taxon>Euteleostomi</taxon>
        <taxon>Actinopterygii</taxon>
        <taxon>Neopterygii</taxon>
        <taxon>Teleostei</taxon>
        <taxon>Neoteleostei</taxon>
        <taxon>Acanthomorphata</taxon>
        <taxon>Eupercaria</taxon>
        <taxon>Tetraodontiformes</taxon>
        <taxon>Tetradontoidea</taxon>
        <taxon>Tetraodontidae</taxon>
        <taxon>Tetraodon</taxon>
    </lineage>
</organism>
<evidence type="ECO:0000313" key="2">
    <source>
        <dbReference type="EMBL" id="CAF91193.1"/>
    </source>
</evidence>
<comment type="caution">
    <text evidence="2">The sequence shown here is derived from an EMBL/GenBank/DDBJ whole genome shotgun (WGS) entry which is preliminary data.</text>
</comment>
<protein>
    <submittedName>
        <fullName evidence="2">(spotted green pufferfish) hypothetical protein</fullName>
    </submittedName>
</protein>
<dbReference type="KEGG" id="tng:GSTEN00005773G001"/>